<keyword evidence="2 11" id="KW-0813">Transport</keyword>
<evidence type="ECO:0000259" key="14">
    <source>
        <dbReference type="Pfam" id="PF00593"/>
    </source>
</evidence>
<dbReference type="GO" id="GO:0009279">
    <property type="term" value="C:cell outer membrane"/>
    <property type="evidence" value="ECO:0007669"/>
    <property type="project" value="UniProtKB-SubCell"/>
</dbReference>
<keyword evidence="10 11" id="KW-0998">Cell outer membrane</keyword>
<keyword evidence="6" id="KW-0408">Iron</keyword>
<evidence type="ECO:0000256" key="2">
    <source>
        <dbReference type="ARBA" id="ARBA00022448"/>
    </source>
</evidence>
<evidence type="ECO:0000256" key="5">
    <source>
        <dbReference type="ARBA" id="ARBA00022692"/>
    </source>
</evidence>
<dbReference type="PANTHER" id="PTHR32552:SF81">
    <property type="entry name" value="TONB-DEPENDENT OUTER MEMBRANE RECEPTOR"/>
    <property type="match status" value="1"/>
</dbReference>
<evidence type="ECO:0000256" key="3">
    <source>
        <dbReference type="ARBA" id="ARBA00022452"/>
    </source>
</evidence>
<keyword evidence="4" id="KW-0410">Iron transport</keyword>
<feature type="chain" id="PRO_5031531849" evidence="13">
    <location>
        <begin position="28"/>
        <end position="715"/>
    </location>
</feature>
<keyword evidence="9 11" id="KW-0472">Membrane</keyword>
<comment type="subcellular location">
    <subcellularLocation>
        <location evidence="1 11">Cell outer membrane</location>
        <topology evidence="1 11">Multi-pass membrane protein</topology>
    </subcellularLocation>
</comment>
<sequence>MNSISLLRLSVLTGASALALVPAVALGQTTAADMDAETSNSVEEIVVTAQRRSERLSEVPLTVNVQSRERLASSGVVSFKELGQVTPGLNFTFIGGAAQPTMRGISSQSTAAGAENNVAIYVDGLYQSNIYGNSFDLPDVDRVEVLKGPQGTLYGRNATGGAILVYTRNPEFTTTGNVEISNGRFDGGGNDFRVKGFFTTPLSEQLALSVSGQYAHNDGYFRDVLRNKRAGKITSKNFRAKMLFEPSDGVSFLLNGFYSKKNDYSVFATQNRNSPFPNTPTKKYDIANDTEGFLKTEQYGVNLRASIETDAGTFTSITGYGRVKPQAVADADGSPTAGNIYDLNQPAETISQDLSFASRDFGIFSFLVGATAYHGKEEFTPLAVRAALPGPTFYEIVSSSRTDAFAGFVETTAKVTPTITVTGGVRYSYENREARGRLVVPVVPEQRASATFRDWTPRVSIRYSPDRDYNFYVSYGEGFKSGLFDTSGLPGVPVEPETLNAWEAGFKTSPFAGLQINGALFRYTVSDLQTQTNNEQGLAVLANAGKARIEGGELEINYRITPEFRVSGSGSYIPTAKYLDYENAAFVAPVAGGGGVDTIVPNLAGTRIAKTPKWQLNALAAYETSVSFGTIGASANVSYSSYFFYELSRFVHQDRYALVNGQVYWSPENSGLKVSVWGKNLTNKTTINNYLVNATGFNVVYQAPLEIGLSVGYEF</sequence>
<protein>
    <submittedName>
        <fullName evidence="16">Iron complex outermembrane receptor protein</fullName>
    </submittedName>
</protein>
<reference evidence="16 17" key="1">
    <citation type="submission" date="2020-08" db="EMBL/GenBank/DDBJ databases">
        <title>Genomic Encyclopedia of Type Strains, Phase IV (KMG-IV): sequencing the most valuable type-strain genomes for metagenomic binning, comparative biology and taxonomic classification.</title>
        <authorList>
            <person name="Goeker M."/>
        </authorList>
    </citation>
    <scope>NUCLEOTIDE SEQUENCE [LARGE SCALE GENOMIC DNA]</scope>
    <source>
        <strain evidence="16 17">DSM 17328</strain>
    </source>
</reference>
<evidence type="ECO:0000256" key="8">
    <source>
        <dbReference type="ARBA" id="ARBA00023077"/>
    </source>
</evidence>
<proteinExistence type="inferred from homology"/>
<keyword evidence="13" id="KW-0732">Signal</keyword>
<dbReference type="Gene3D" id="2.40.170.20">
    <property type="entry name" value="TonB-dependent receptor, beta-barrel domain"/>
    <property type="match status" value="1"/>
</dbReference>
<dbReference type="InterPro" id="IPR000531">
    <property type="entry name" value="Beta-barrel_TonB"/>
</dbReference>
<keyword evidence="7" id="KW-0406">Ion transport</keyword>
<dbReference type="EMBL" id="JACHNZ010000015">
    <property type="protein sequence ID" value="MBB4631958.1"/>
    <property type="molecule type" value="Genomic_DNA"/>
</dbReference>
<organism evidence="16 17">
    <name type="scientific">Sphingosinicella soli</name>
    <dbReference type="NCBI Taxonomy" id="333708"/>
    <lineage>
        <taxon>Bacteria</taxon>
        <taxon>Pseudomonadati</taxon>
        <taxon>Pseudomonadota</taxon>
        <taxon>Alphaproteobacteria</taxon>
        <taxon>Sphingomonadales</taxon>
        <taxon>Sphingosinicellaceae</taxon>
        <taxon>Sphingosinicella</taxon>
    </lineage>
</organism>
<evidence type="ECO:0000313" key="16">
    <source>
        <dbReference type="EMBL" id="MBB4631958.1"/>
    </source>
</evidence>
<gene>
    <name evidence="16" type="ORF">GGQ98_001575</name>
</gene>
<feature type="domain" description="TonB-dependent receptor-like beta-barrel" evidence="14">
    <location>
        <begin position="256"/>
        <end position="681"/>
    </location>
</feature>
<evidence type="ECO:0000256" key="6">
    <source>
        <dbReference type="ARBA" id="ARBA00023004"/>
    </source>
</evidence>
<keyword evidence="3 11" id="KW-1134">Transmembrane beta strand</keyword>
<evidence type="ECO:0000256" key="11">
    <source>
        <dbReference type="PROSITE-ProRule" id="PRU01360"/>
    </source>
</evidence>
<evidence type="ECO:0000259" key="15">
    <source>
        <dbReference type="Pfam" id="PF07715"/>
    </source>
</evidence>
<keyword evidence="17" id="KW-1185">Reference proteome</keyword>
<accession>A0A7W7F8T2</accession>
<feature type="domain" description="TonB-dependent receptor plug" evidence="15">
    <location>
        <begin position="56"/>
        <end position="162"/>
    </location>
</feature>
<dbReference type="Pfam" id="PF07715">
    <property type="entry name" value="Plug"/>
    <property type="match status" value="1"/>
</dbReference>
<dbReference type="InterPro" id="IPR036942">
    <property type="entry name" value="Beta-barrel_TonB_sf"/>
</dbReference>
<dbReference type="Proteomes" id="UP000566324">
    <property type="component" value="Unassembled WGS sequence"/>
</dbReference>
<evidence type="ECO:0000256" key="1">
    <source>
        <dbReference type="ARBA" id="ARBA00004571"/>
    </source>
</evidence>
<evidence type="ECO:0000256" key="10">
    <source>
        <dbReference type="ARBA" id="ARBA00023237"/>
    </source>
</evidence>
<dbReference type="InterPro" id="IPR039426">
    <property type="entry name" value="TonB-dep_rcpt-like"/>
</dbReference>
<keyword evidence="16" id="KW-0675">Receptor</keyword>
<evidence type="ECO:0000256" key="4">
    <source>
        <dbReference type="ARBA" id="ARBA00022496"/>
    </source>
</evidence>
<evidence type="ECO:0000256" key="12">
    <source>
        <dbReference type="RuleBase" id="RU003357"/>
    </source>
</evidence>
<evidence type="ECO:0000256" key="7">
    <source>
        <dbReference type="ARBA" id="ARBA00023065"/>
    </source>
</evidence>
<dbReference type="Pfam" id="PF00593">
    <property type="entry name" value="TonB_dep_Rec_b-barrel"/>
    <property type="match status" value="1"/>
</dbReference>
<dbReference type="InterPro" id="IPR012910">
    <property type="entry name" value="Plug_dom"/>
</dbReference>
<evidence type="ECO:0000313" key="17">
    <source>
        <dbReference type="Proteomes" id="UP000566324"/>
    </source>
</evidence>
<dbReference type="PANTHER" id="PTHR32552">
    <property type="entry name" value="FERRICHROME IRON RECEPTOR-RELATED"/>
    <property type="match status" value="1"/>
</dbReference>
<evidence type="ECO:0000256" key="9">
    <source>
        <dbReference type="ARBA" id="ARBA00023136"/>
    </source>
</evidence>
<dbReference type="CDD" id="cd01347">
    <property type="entry name" value="ligand_gated_channel"/>
    <property type="match status" value="1"/>
</dbReference>
<evidence type="ECO:0000256" key="13">
    <source>
        <dbReference type="SAM" id="SignalP"/>
    </source>
</evidence>
<comment type="caution">
    <text evidence="16">The sequence shown here is derived from an EMBL/GenBank/DDBJ whole genome shotgun (WGS) entry which is preliminary data.</text>
</comment>
<dbReference type="PROSITE" id="PS52016">
    <property type="entry name" value="TONB_DEPENDENT_REC_3"/>
    <property type="match status" value="1"/>
</dbReference>
<dbReference type="GO" id="GO:0006826">
    <property type="term" value="P:iron ion transport"/>
    <property type="evidence" value="ECO:0007669"/>
    <property type="project" value="UniProtKB-KW"/>
</dbReference>
<comment type="similarity">
    <text evidence="11 12">Belongs to the TonB-dependent receptor family.</text>
</comment>
<name>A0A7W7F8T2_9SPHN</name>
<dbReference type="SUPFAM" id="SSF56935">
    <property type="entry name" value="Porins"/>
    <property type="match status" value="1"/>
</dbReference>
<keyword evidence="8 12" id="KW-0798">TonB box</keyword>
<dbReference type="AlphaFoldDB" id="A0A7W7F8T2"/>
<keyword evidence="5 11" id="KW-0812">Transmembrane</keyword>
<feature type="signal peptide" evidence="13">
    <location>
        <begin position="1"/>
        <end position="27"/>
    </location>
</feature>
<dbReference type="RefSeq" id="WP_184067598.1">
    <property type="nucleotide sequence ID" value="NZ_JACHNZ010000015.1"/>
</dbReference>